<dbReference type="PROSITE" id="PS00135">
    <property type="entry name" value="TRYPSIN_SER"/>
    <property type="match status" value="1"/>
</dbReference>
<protein>
    <recommendedName>
        <fullName evidence="6">Peptidase S1 domain-containing protein</fullName>
    </recommendedName>
</protein>
<dbReference type="PANTHER" id="PTHR24253:SF153">
    <property type="entry name" value="SERINE PROTEASE HEPSIN"/>
    <property type="match status" value="1"/>
</dbReference>
<keyword evidence="5" id="KW-0720">Serine protease</keyword>
<dbReference type="InterPro" id="IPR009003">
    <property type="entry name" value="Peptidase_S1_PA"/>
</dbReference>
<dbReference type="AlphaFoldDB" id="A0ABD1IX12"/>
<dbReference type="PROSITE" id="PS00134">
    <property type="entry name" value="TRYPSIN_HIS"/>
    <property type="match status" value="1"/>
</dbReference>
<keyword evidence="2" id="KW-0732">Signal</keyword>
<dbReference type="SMART" id="SM00020">
    <property type="entry name" value="Tryp_SPc"/>
    <property type="match status" value="1"/>
</dbReference>
<dbReference type="Gene3D" id="2.40.10.10">
    <property type="entry name" value="Trypsin-like serine proteases"/>
    <property type="match status" value="1"/>
</dbReference>
<dbReference type="EMBL" id="JBHFQA010000023">
    <property type="protein sequence ID" value="KAL2078790.1"/>
    <property type="molecule type" value="Genomic_DNA"/>
</dbReference>
<keyword evidence="4" id="KW-1015">Disulfide bond</keyword>
<keyword evidence="3 5" id="KW-0378">Hydrolase</keyword>
<sequence length="233" mass="25731">MVYIFIKDAQTSSTMPCGGSLINSQWVLTAGHCIQLPPLLVAPGPDSYVRVGELKLKRPTGKEYKIQRFVLHKHFQITDSMVYNDIALLQLEGAVRYDSYMAPVALPGPRDQISLHAQCWVTGWGYIRENQPLSGEQVLQELRLPLLSSATCRSMYPDATEDVLCAGYLEGGKDACTGDSGGPLVCKSFDQFVQVGIVSFGKGCARQNKTGVYTRVVHYSQFIQDTIRAYSTP</sequence>
<dbReference type="Pfam" id="PF00089">
    <property type="entry name" value="Trypsin"/>
    <property type="match status" value="1"/>
</dbReference>
<dbReference type="PANTHER" id="PTHR24253">
    <property type="entry name" value="TRANSMEMBRANE PROTEASE SERINE"/>
    <property type="match status" value="1"/>
</dbReference>
<evidence type="ECO:0000256" key="4">
    <source>
        <dbReference type="ARBA" id="ARBA00023157"/>
    </source>
</evidence>
<dbReference type="Proteomes" id="UP001591681">
    <property type="component" value="Unassembled WGS sequence"/>
</dbReference>
<dbReference type="PROSITE" id="PS50240">
    <property type="entry name" value="TRYPSIN_DOM"/>
    <property type="match status" value="1"/>
</dbReference>
<keyword evidence="8" id="KW-1185">Reference proteome</keyword>
<evidence type="ECO:0000256" key="3">
    <source>
        <dbReference type="ARBA" id="ARBA00022801"/>
    </source>
</evidence>
<organism evidence="7 8">
    <name type="scientific">Coilia grayii</name>
    <name type="common">Gray's grenadier anchovy</name>
    <dbReference type="NCBI Taxonomy" id="363190"/>
    <lineage>
        <taxon>Eukaryota</taxon>
        <taxon>Metazoa</taxon>
        <taxon>Chordata</taxon>
        <taxon>Craniata</taxon>
        <taxon>Vertebrata</taxon>
        <taxon>Euteleostomi</taxon>
        <taxon>Actinopterygii</taxon>
        <taxon>Neopterygii</taxon>
        <taxon>Teleostei</taxon>
        <taxon>Clupei</taxon>
        <taxon>Clupeiformes</taxon>
        <taxon>Clupeoidei</taxon>
        <taxon>Engraulidae</taxon>
        <taxon>Coilinae</taxon>
        <taxon>Coilia</taxon>
    </lineage>
</organism>
<evidence type="ECO:0000256" key="2">
    <source>
        <dbReference type="ARBA" id="ARBA00022729"/>
    </source>
</evidence>
<gene>
    <name evidence="7" type="ORF">ACEWY4_026475</name>
</gene>
<dbReference type="InterPro" id="IPR043504">
    <property type="entry name" value="Peptidase_S1_PA_chymotrypsin"/>
</dbReference>
<dbReference type="CDD" id="cd00190">
    <property type="entry name" value="Tryp_SPc"/>
    <property type="match status" value="1"/>
</dbReference>
<dbReference type="FunFam" id="2.40.10.10:FF:000024">
    <property type="entry name" value="Serine protease 53"/>
    <property type="match status" value="1"/>
</dbReference>
<evidence type="ECO:0000256" key="5">
    <source>
        <dbReference type="RuleBase" id="RU363034"/>
    </source>
</evidence>
<dbReference type="GO" id="GO:0006508">
    <property type="term" value="P:proteolysis"/>
    <property type="evidence" value="ECO:0007669"/>
    <property type="project" value="UniProtKB-KW"/>
</dbReference>
<evidence type="ECO:0000313" key="7">
    <source>
        <dbReference type="EMBL" id="KAL2078790.1"/>
    </source>
</evidence>
<name>A0ABD1IX12_9TELE</name>
<accession>A0ABD1IX12</accession>
<dbReference type="InterPro" id="IPR018114">
    <property type="entry name" value="TRYPSIN_HIS"/>
</dbReference>
<comment type="caution">
    <text evidence="7">The sequence shown here is derived from an EMBL/GenBank/DDBJ whole genome shotgun (WGS) entry which is preliminary data.</text>
</comment>
<proteinExistence type="predicted"/>
<evidence type="ECO:0000256" key="1">
    <source>
        <dbReference type="ARBA" id="ARBA00022670"/>
    </source>
</evidence>
<keyword evidence="1 5" id="KW-0645">Protease</keyword>
<feature type="domain" description="Peptidase S1" evidence="6">
    <location>
        <begin position="1"/>
        <end position="228"/>
    </location>
</feature>
<dbReference type="SUPFAM" id="SSF50494">
    <property type="entry name" value="Trypsin-like serine proteases"/>
    <property type="match status" value="1"/>
</dbReference>
<evidence type="ECO:0000259" key="6">
    <source>
        <dbReference type="PROSITE" id="PS50240"/>
    </source>
</evidence>
<reference evidence="7 8" key="1">
    <citation type="submission" date="2024-09" db="EMBL/GenBank/DDBJ databases">
        <title>A chromosome-level genome assembly of Gray's grenadier anchovy, Coilia grayii.</title>
        <authorList>
            <person name="Fu Z."/>
        </authorList>
    </citation>
    <scope>NUCLEOTIDE SEQUENCE [LARGE SCALE GENOMIC DNA]</scope>
    <source>
        <strain evidence="7">G4</strain>
        <tissue evidence="7">Muscle</tissue>
    </source>
</reference>
<dbReference type="InterPro" id="IPR001314">
    <property type="entry name" value="Peptidase_S1A"/>
</dbReference>
<dbReference type="InterPro" id="IPR001254">
    <property type="entry name" value="Trypsin_dom"/>
</dbReference>
<dbReference type="PRINTS" id="PR00722">
    <property type="entry name" value="CHYMOTRYPSIN"/>
</dbReference>
<evidence type="ECO:0000313" key="8">
    <source>
        <dbReference type="Proteomes" id="UP001591681"/>
    </source>
</evidence>
<dbReference type="InterPro" id="IPR033116">
    <property type="entry name" value="TRYPSIN_SER"/>
</dbReference>
<dbReference type="GO" id="GO:0008236">
    <property type="term" value="F:serine-type peptidase activity"/>
    <property type="evidence" value="ECO:0007669"/>
    <property type="project" value="UniProtKB-KW"/>
</dbReference>